<keyword evidence="2" id="KW-0808">Transferase</keyword>
<proteinExistence type="predicted"/>
<dbReference type="Proteomes" id="UP001596166">
    <property type="component" value="Unassembled WGS sequence"/>
</dbReference>
<sequence length="289" mass="31246">MTSAPLFARGGTLTAALGDRLERLLIVDIGAAEYSGGQRPPYAPLLAAPRTTVLGFEPHDEARAATEVDAQRIILPHAVADGERHRFHLCAAPMTSSLLEPNTGWLERFEGLADLCRVVGTEAVDTVRLDDVVEAAEADFLKIDVQSATLLVLGGAERVLSRALLVHTEVEFGPIYQDAPKFGDVDRFLSARGFEFHHFLDFGTRRVLSGSHAFGQAATRQLWADAVFVPSFTRLDALDSGALLKLAVIAHDCYAAQDLAHACLTRVDARTGSDFAVAYRVAVLAEDTH</sequence>
<comment type="caution">
    <text evidence="2">The sequence shown here is derived from an EMBL/GenBank/DDBJ whole genome shotgun (WGS) entry which is preliminary data.</text>
</comment>
<dbReference type="PANTHER" id="PTHR36973:SF4">
    <property type="entry name" value="NODULATION PROTEIN"/>
    <property type="match status" value="1"/>
</dbReference>
<dbReference type="PANTHER" id="PTHR36973">
    <property type="entry name" value="SLL1456 PROTEIN-RELATED"/>
    <property type="match status" value="1"/>
</dbReference>
<evidence type="ECO:0000313" key="3">
    <source>
        <dbReference type="Proteomes" id="UP001596166"/>
    </source>
</evidence>
<dbReference type="InterPro" id="IPR006342">
    <property type="entry name" value="FkbM_mtfrase"/>
</dbReference>
<dbReference type="InterPro" id="IPR053188">
    <property type="entry name" value="FkbM_Methyltransferase"/>
</dbReference>
<dbReference type="Pfam" id="PF05050">
    <property type="entry name" value="Methyltransf_21"/>
    <property type="match status" value="1"/>
</dbReference>
<dbReference type="EMBL" id="JBHSLC010000006">
    <property type="protein sequence ID" value="MFC5354280.1"/>
    <property type="molecule type" value="Genomic_DNA"/>
</dbReference>
<evidence type="ECO:0000259" key="1">
    <source>
        <dbReference type="Pfam" id="PF05050"/>
    </source>
</evidence>
<reference evidence="3" key="1">
    <citation type="journal article" date="2019" name="Int. J. Syst. Evol. Microbiol.">
        <title>The Global Catalogue of Microorganisms (GCM) 10K type strain sequencing project: providing services to taxonomists for standard genome sequencing and annotation.</title>
        <authorList>
            <consortium name="The Broad Institute Genomics Platform"/>
            <consortium name="The Broad Institute Genome Sequencing Center for Infectious Disease"/>
            <person name="Wu L."/>
            <person name="Ma J."/>
        </authorList>
    </citation>
    <scope>NUCLEOTIDE SEQUENCE [LARGE SCALE GENOMIC DNA]</scope>
    <source>
        <strain evidence="3">CCUG 58760</strain>
    </source>
</reference>
<name>A0ABW0FZU0_9PROT</name>
<feature type="domain" description="Methyltransferase FkbM" evidence="1">
    <location>
        <begin position="28"/>
        <end position="196"/>
    </location>
</feature>
<evidence type="ECO:0000313" key="2">
    <source>
        <dbReference type="EMBL" id="MFC5354280.1"/>
    </source>
</evidence>
<protein>
    <submittedName>
        <fullName evidence="2">FkbM family methyltransferase</fullName>
    </submittedName>
</protein>
<dbReference type="GO" id="GO:0032259">
    <property type="term" value="P:methylation"/>
    <property type="evidence" value="ECO:0007669"/>
    <property type="project" value="UniProtKB-KW"/>
</dbReference>
<dbReference type="SUPFAM" id="SSF53335">
    <property type="entry name" value="S-adenosyl-L-methionine-dependent methyltransferases"/>
    <property type="match status" value="1"/>
</dbReference>
<dbReference type="GO" id="GO:0008168">
    <property type="term" value="F:methyltransferase activity"/>
    <property type="evidence" value="ECO:0007669"/>
    <property type="project" value="UniProtKB-KW"/>
</dbReference>
<dbReference type="RefSeq" id="WP_376994023.1">
    <property type="nucleotide sequence ID" value="NZ_JBHSLC010000006.1"/>
</dbReference>
<keyword evidence="2" id="KW-0489">Methyltransferase</keyword>
<gene>
    <name evidence="2" type="ORF">ACFPMG_04600</name>
</gene>
<accession>A0ABW0FZU0</accession>
<organism evidence="2 3">
    <name type="scientific">Azospirillum himalayense</name>
    <dbReference type="NCBI Taxonomy" id="654847"/>
    <lineage>
        <taxon>Bacteria</taxon>
        <taxon>Pseudomonadati</taxon>
        <taxon>Pseudomonadota</taxon>
        <taxon>Alphaproteobacteria</taxon>
        <taxon>Rhodospirillales</taxon>
        <taxon>Azospirillaceae</taxon>
        <taxon>Azospirillum</taxon>
    </lineage>
</organism>
<keyword evidence="3" id="KW-1185">Reference proteome</keyword>
<dbReference type="InterPro" id="IPR029063">
    <property type="entry name" value="SAM-dependent_MTases_sf"/>
</dbReference>
<dbReference type="Gene3D" id="3.40.50.150">
    <property type="entry name" value="Vaccinia Virus protein VP39"/>
    <property type="match status" value="1"/>
</dbReference>